<dbReference type="Pfam" id="PF09404">
    <property type="entry name" value="C12orf66_like"/>
    <property type="match status" value="1"/>
</dbReference>
<reference evidence="2" key="1">
    <citation type="submission" date="2022-11" db="UniProtKB">
        <authorList>
            <consortium name="WormBaseParasite"/>
        </authorList>
    </citation>
    <scope>IDENTIFICATION</scope>
</reference>
<dbReference type="Proteomes" id="UP000887565">
    <property type="component" value="Unplaced"/>
</dbReference>
<dbReference type="AlphaFoldDB" id="A0A915J206"/>
<accession>A0A915J206</accession>
<proteinExistence type="predicted"/>
<organism evidence="1 2">
    <name type="scientific">Romanomermis culicivorax</name>
    <name type="common">Nematode worm</name>
    <dbReference type="NCBI Taxonomy" id="13658"/>
    <lineage>
        <taxon>Eukaryota</taxon>
        <taxon>Metazoa</taxon>
        <taxon>Ecdysozoa</taxon>
        <taxon>Nematoda</taxon>
        <taxon>Enoplea</taxon>
        <taxon>Dorylaimia</taxon>
        <taxon>Mermithida</taxon>
        <taxon>Mermithoidea</taxon>
        <taxon>Mermithidae</taxon>
        <taxon>Romanomermis</taxon>
    </lineage>
</organism>
<dbReference type="InterPro" id="IPR018544">
    <property type="entry name" value="KICS_2"/>
</dbReference>
<keyword evidence="1" id="KW-1185">Reference proteome</keyword>
<name>A0A915J206_ROMCU</name>
<evidence type="ECO:0000313" key="2">
    <source>
        <dbReference type="WBParaSite" id="nRc.2.0.1.t20144-RA"/>
    </source>
</evidence>
<dbReference type="WBParaSite" id="nRc.2.0.1.t20144-RA">
    <property type="protein sequence ID" value="nRc.2.0.1.t20144-RA"/>
    <property type="gene ID" value="nRc.2.0.1.g20144"/>
</dbReference>
<evidence type="ECO:0000313" key="1">
    <source>
        <dbReference type="Proteomes" id="UP000887565"/>
    </source>
</evidence>
<sequence length="145" mass="16662">CAQSDKDDLVTLLGQFCNLLYRFQYDKAKEVVDEFRLKRLNTLQLPLEELSAWSTLIQFLAPLASADKCYMTLSFLLPRGFLRKEGLWPLKRQKKACFRLMQMYRETLGVVFENIVEALDEGRQELGPGIVLNAGVSNTHAYLIN</sequence>
<protein>
    <submittedName>
        <fullName evidence="2">Uncharacterized protein</fullName>
    </submittedName>
</protein>